<dbReference type="Proteomes" id="UP000824142">
    <property type="component" value="Unassembled WGS sequence"/>
</dbReference>
<reference evidence="1" key="1">
    <citation type="submission" date="2020-10" db="EMBL/GenBank/DDBJ databases">
        <authorList>
            <person name="Gilroy R."/>
        </authorList>
    </citation>
    <scope>NUCLEOTIDE SEQUENCE</scope>
    <source>
        <strain evidence="1">CHK136-897</strain>
    </source>
</reference>
<evidence type="ECO:0008006" key="3">
    <source>
        <dbReference type="Google" id="ProtNLM"/>
    </source>
</evidence>
<reference evidence="1" key="2">
    <citation type="journal article" date="2021" name="PeerJ">
        <title>Extensive microbial diversity within the chicken gut microbiome revealed by metagenomics and culture.</title>
        <authorList>
            <person name="Gilroy R."/>
            <person name="Ravi A."/>
            <person name="Getino M."/>
            <person name="Pursley I."/>
            <person name="Horton D.L."/>
            <person name="Alikhan N.F."/>
            <person name="Baker D."/>
            <person name="Gharbi K."/>
            <person name="Hall N."/>
            <person name="Watson M."/>
            <person name="Adriaenssens E.M."/>
            <person name="Foster-Nyarko E."/>
            <person name="Jarju S."/>
            <person name="Secka A."/>
            <person name="Antonio M."/>
            <person name="Oren A."/>
            <person name="Chaudhuri R.R."/>
            <person name="La Ragione R."/>
            <person name="Hildebrand F."/>
            <person name="Pallen M.J."/>
        </authorList>
    </citation>
    <scope>NUCLEOTIDE SEQUENCE</scope>
    <source>
        <strain evidence="1">CHK136-897</strain>
    </source>
</reference>
<name>A0A9D1SLN0_9PROT</name>
<evidence type="ECO:0000313" key="2">
    <source>
        <dbReference type="Proteomes" id="UP000824142"/>
    </source>
</evidence>
<comment type="caution">
    <text evidence="1">The sequence shown here is derived from an EMBL/GenBank/DDBJ whole genome shotgun (WGS) entry which is preliminary data.</text>
</comment>
<protein>
    <recommendedName>
        <fullName evidence="3">YkuD domain-containing protein</fullName>
    </recommendedName>
</protein>
<organism evidence="1 2">
    <name type="scientific">Candidatus Enterousia avicola</name>
    <dbReference type="NCBI Taxonomy" id="2840787"/>
    <lineage>
        <taxon>Bacteria</taxon>
        <taxon>Pseudomonadati</taxon>
        <taxon>Pseudomonadota</taxon>
        <taxon>Alphaproteobacteria</taxon>
        <taxon>Candidatus Enterousia</taxon>
    </lineage>
</organism>
<dbReference type="AlphaFoldDB" id="A0A9D1SLN0"/>
<accession>A0A9D1SLN0</accession>
<gene>
    <name evidence="1" type="ORF">IAC63_00015</name>
</gene>
<proteinExistence type="predicted"/>
<dbReference type="EMBL" id="DVNO01000001">
    <property type="protein sequence ID" value="HIU65014.1"/>
    <property type="molecule type" value="Genomic_DNA"/>
</dbReference>
<evidence type="ECO:0000313" key="1">
    <source>
        <dbReference type="EMBL" id="HIU65014.1"/>
    </source>
</evidence>
<sequence>MTWWTSRVWLEPAKETNTYGRDNFSIHGGWAPGSAGCIDMTSNIKNFVALFEFVGKDLIVEVKY</sequence>